<keyword evidence="2 6" id="KW-0812">Transmembrane</keyword>
<proteinExistence type="predicted"/>
<dbReference type="GO" id="GO:0046872">
    <property type="term" value="F:metal ion binding"/>
    <property type="evidence" value="ECO:0007669"/>
    <property type="project" value="UniProtKB-KW"/>
</dbReference>
<feature type="transmembrane region" description="Helical" evidence="6">
    <location>
        <begin position="55"/>
        <end position="79"/>
    </location>
</feature>
<dbReference type="OrthoDB" id="9813689at2"/>
<dbReference type="AlphaFoldDB" id="A0A3N2R522"/>
<dbReference type="InterPro" id="IPR004254">
    <property type="entry name" value="AdipoR/HlyIII-related"/>
</dbReference>
<comment type="caution">
    <text evidence="7">The sequence shown here is derived from an EMBL/GenBank/DDBJ whole genome shotgun (WGS) entry which is preliminary data.</text>
</comment>
<feature type="binding site" evidence="5">
    <location>
        <position position="202"/>
    </location>
    <ligand>
        <name>Zn(2+)</name>
        <dbReference type="ChEBI" id="CHEBI:29105"/>
    </ligand>
</feature>
<sequence>MDNRNYENGYDSAYPVYSRPEKVADGVMHLVGTGFAITGAVLLIVLASGARPPGMVAAVSVYGAAMTLSFVISACYHMTPWERLRPGLRRLDHAAIFLKIAGTYTPLVALIGSTFAWAVLGIVWTLAAAGALIKLFIARAPGRLNTVLYLVLGWSSLALIWPLAQELPAGGTTLVFAGGLLYTAGTVFLHWENLRYQNAVWHGFVLAASACFFAAITWGVAVQAV</sequence>
<evidence type="ECO:0000256" key="2">
    <source>
        <dbReference type="ARBA" id="ARBA00022692"/>
    </source>
</evidence>
<feature type="transmembrane region" description="Helical" evidence="6">
    <location>
        <begin position="27"/>
        <end position="49"/>
    </location>
</feature>
<feature type="transmembrane region" description="Helical" evidence="6">
    <location>
        <begin position="144"/>
        <end position="164"/>
    </location>
</feature>
<dbReference type="EMBL" id="RDRB01000004">
    <property type="protein sequence ID" value="ROU02493.1"/>
    <property type="molecule type" value="Genomic_DNA"/>
</dbReference>
<gene>
    <name evidence="7" type="ORF">EAT49_09135</name>
</gene>
<dbReference type="PANTHER" id="PTHR20855:SF3">
    <property type="entry name" value="LD03007P"/>
    <property type="match status" value="1"/>
</dbReference>
<keyword evidence="5" id="KW-0862">Zinc</keyword>
<accession>A0A3N2R522</accession>
<feature type="transmembrane region" description="Helical" evidence="6">
    <location>
        <begin position="115"/>
        <end position="137"/>
    </location>
</feature>
<evidence type="ECO:0000256" key="5">
    <source>
        <dbReference type="PIRSR" id="PIRSR604254-1"/>
    </source>
</evidence>
<keyword evidence="8" id="KW-1185">Reference proteome</keyword>
<comment type="subcellular location">
    <subcellularLocation>
        <location evidence="1">Membrane</location>
        <topology evidence="1">Multi-pass membrane protein</topology>
    </subcellularLocation>
</comment>
<keyword evidence="5" id="KW-0479">Metal-binding</keyword>
<evidence type="ECO:0000256" key="1">
    <source>
        <dbReference type="ARBA" id="ARBA00004141"/>
    </source>
</evidence>
<dbReference type="Proteomes" id="UP000268016">
    <property type="component" value="Unassembled WGS sequence"/>
</dbReference>
<feature type="transmembrane region" description="Helical" evidence="6">
    <location>
        <begin position="203"/>
        <end position="221"/>
    </location>
</feature>
<organism evidence="7 8">
    <name type="scientific">Histidinibacterium lentulum</name>
    <dbReference type="NCBI Taxonomy" id="2480588"/>
    <lineage>
        <taxon>Bacteria</taxon>
        <taxon>Pseudomonadati</taxon>
        <taxon>Pseudomonadota</taxon>
        <taxon>Alphaproteobacteria</taxon>
        <taxon>Rhodobacterales</taxon>
        <taxon>Paracoccaceae</taxon>
        <taxon>Histidinibacterium</taxon>
    </lineage>
</organism>
<keyword evidence="3 6" id="KW-1133">Transmembrane helix</keyword>
<feature type="binding site" evidence="5">
    <location>
        <position position="77"/>
    </location>
    <ligand>
        <name>Zn(2+)</name>
        <dbReference type="ChEBI" id="CHEBI:29105"/>
    </ligand>
</feature>
<dbReference type="PANTHER" id="PTHR20855">
    <property type="entry name" value="ADIPOR/PROGESTIN RECEPTOR-RELATED"/>
    <property type="match status" value="1"/>
</dbReference>
<feature type="transmembrane region" description="Helical" evidence="6">
    <location>
        <begin position="170"/>
        <end position="191"/>
    </location>
</feature>
<dbReference type="RefSeq" id="WP_123642013.1">
    <property type="nucleotide sequence ID" value="NZ_ML119084.1"/>
</dbReference>
<evidence type="ECO:0000256" key="6">
    <source>
        <dbReference type="SAM" id="Phobius"/>
    </source>
</evidence>
<dbReference type="Pfam" id="PF03006">
    <property type="entry name" value="HlyIII"/>
    <property type="match status" value="1"/>
</dbReference>
<evidence type="ECO:0000256" key="3">
    <source>
        <dbReference type="ARBA" id="ARBA00022989"/>
    </source>
</evidence>
<keyword evidence="4 6" id="KW-0472">Membrane</keyword>
<dbReference type="GO" id="GO:0016020">
    <property type="term" value="C:membrane"/>
    <property type="evidence" value="ECO:0007669"/>
    <property type="project" value="UniProtKB-SubCell"/>
</dbReference>
<feature type="transmembrane region" description="Helical" evidence="6">
    <location>
        <begin position="91"/>
        <end position="109"/>
    </location>
</feature>
<evidence type="ECO:0000313" key="7">
    <source>
        <dbReference type="EMBL" id="ROU02493.1"/>
    </source>
</evidence>
<protein>
    <submittedName>
        <fullName evidence="7">Hemolysin III family protein</fullName>
    </submittedName>
</protein>
<evidence type="ECO:0000256" key="4">
    <source>
        <dbReference type="ARBA" id="ARBA00023136"/>
    </source>
</evidence>
<reference evidence="7 8" key="1">
    <citation type="submission" date="2018-10" db="EMBL/GenBank/DDBJ databases">
        <title>Histidinibacterium lentulum gen. nov., sp. nov., a marine bacterium from the culture broth of Picochlorum sp. 122.</title>
        <authorList>
            <person name="Wang G."/>
        </authorList>
    </citation>
    <scope>NUCLEOTIDE SEQUENCE [LARGE SCALE GENOMIC DNA]</scope>
    <source>
        <strain evidence="7 8">B17</strain>
    </source>
</reference>
<evidence type="ECO:0000313" key="8">
    <source>
        <dbReference type="Proteomes" id="UP000268016"/>
    </source>
</evidence>
<name>A0A3N2R522_9RHOB</name>